<feature type="compositionally biased region" description="Basic and acidic residues" evidence="3">
    <location>
        <begin position="244"/>
        <end position="262"/>
    </location>
</feature>
<evidence type="ECO:0000256" key="1">
    <source>
        <dbReference type="ARBA" id="ARBA00022884"/>
    </source>
</evidence>
<keyword evidence="1 2" id="KW-0694">RNA-binding</keyword>
<dbReference type="PANTHER" id="PTHR22792">
    <property type="entry name" value="LUPUS LA PROTEIN-RELATED"/>
    <property type="match status" value="1"/>
</dbReference>
<dbReference type="PROSITE" id="PS50961">
    <property type="entry name" value="HTH_LA"/>
    <property type="match status" value="1"/>
</dbReference>
<feature type="compositionally biased region" description="Basic and acidic residues" evidence="3">
    <location>
        <begin position="150"/>
        <end position="176"/>
    </location>
</feature>
<dbReference type="EMBL" id="AFNW01000389">
    <property type="protein sequence ID" value="EKJ68752.1"/>
    <property type="molecule type" value="Genomic_DNA"/>
</dbReference>
<keyword evidence="6" id="KW-1185">Reference proteome</keyword>
<dbReference type="CDD" id="cd07323">
    <property type="entry name" value="LAM"/>
    <property type="match status" value="1"/>
</dbReference>
<comment type="caution">
    <text evidence="5">The sequence shown here is derived from an EMBL/GenBank/DDBJ whole genome shotgun (WGS) entry which is preliminary data.</text>
</comment>
<dbReference type="Pfam" id="PF05383">
    <property type="entry name" value="La"/>
    <property type="match status" value="1"/>
</dbReference>
<accession>K3V648</accession>
<dbReference type="KEGG" id="fpu:FPSE_11071"/>
<feature type="compositionally biased region" description="Polar residues" evidence="3">
    <location>
        <begin position="468"/>
        <end position="477"/>
    </location>
</feature>
<dbReference type="HOGENOM" id="CLU_005100_1_0_1"/>
<gene>
    <name evidence="5" type="ORF">FPSE_11071</name>
</gene>
<dbReference type="Proteomes" id="UP000007978">
    <property type="component" value="Chromosome 1"/>
</dbReference>
<dbReference type="InterPro" id="IPR036390">
    <property type="entry name" value="WH_DNA-bd_sf"/>
</dbReference>
<evidence type="ECO:0000259" key="4">
    <source>
        <dbReference type="PROSITE" id="PS50961"/>
    </source>
</evidence>
<dbReference type="InterPro" id="IPR036388">
    <property type="entry name" value="WH-like_DNA-bd_sf"/>
</dbReference>
<dbReference type="GO" id="GO:0005829">
    <property type="term" value="C:cytosol"/>
    <property type="evidence" value="ECO:0007669"/>
    <property type="project" value="TreeGrafter"/>
</dbReference>
<dbReference type="PANTHER" id="PTHR22792:SF132">
    <property type="entry name" value="LA-RELATED PROTEIN 1"/>
    <property type="match status" value="1"/>
</dbReference>
<name>K3V648_FUSPC</name>
<evidence type="ECO:0000313" key="5">
    <source>
        <dbReference type="EMBL" id="EKJ68752.1"/>
    </source>
</evidence>
<feature type="compositionally biased region" description="Polar residues" evidence="3">
    <location>
        <begin position="232"/>
        <end position="242"/>
    </location>
</feature>
<sequence>MAAQSTFSYAQAAKGKGTAPASNSAASTDAAASVQDDQAPAADADTAASVEDAQTEAPLTEQVNSEAPENVEPQTAVAEKQDTESVPGSESDVRSESTQSRQTESRREDDAGRLDRPWRRNEKTQRSSSNATRSVDEQDSRKARRGKKGKASEKQAGEQATDKEQETAPEPPKVELAEAPIPSVNIWHKRNEARQAKSTKPASTPAEATANGTSSQKDEKKAEASPAPLTNGVKSHQRQASTVRAERNGPRGSRMNEKDGKSEVPPSVDDSTAWPTPETAITAIKEDSKKKAADKLPERSDRSDRDSQEDGSSSKARQKWVNLHYVPTVNFETQLPQRGTKPRGGARGGRDTTSRAATNGAAEKLPSASPANKASDSKARDASNNAASQPSAKRGSVDIANGQKKVSTNAGSDKAKDSSVQSSEAPQASRDRPEGRGERGRGGYRGRGHHGHSQSQHAISGSGYHGQGASSSRTQGYSPPMRQGGHGGAFAPSQRGRGRNGANSYHRMSAPSGGNRMPVVQPPFAPFDCTMAMPMDMAMPIDPALMQGQINQFLLSALKSQVEYYFSIENLVKDTYLRRHMDSQGFVSLHFVFSFRRLRDMTGEINHVRLACEDSTEIDFAVADDGIELLRRRDGWQNFVLPIGERDEMARRQGPSQVTFKNKHYNFVNGQFNAAHMPYGVYHHDPSPQHFAPREVNGDATAGASQLSATVPDFSPSGTVPLVGPDGQTRITSVEALTNGHAENAAPLANGVHDEASQVTGS</sequence>
<feature type="compositionally biased region" description="Basic and acidic residues" evidence="3">
    <location>
        <begin position="429"/>
        <end position="441"/>
    </location>
</feature>
<dbReference type="GO" id="GO:0010494">
    <property type="term" value="C:cytoplasmic stress granule"/>
    <property type="evidence" value="ECO:0007669"/>
    <property type="project" value="TreeGrafter"/>
</dbReference>
<feature type="compositionally biased region" description="Basic and acidic residues" evidence="3">
    <location>
        <begin position="284"/>
        <end position="308"/>
    </location>
</feature>
<dbReference type="SUPFAM" id="SSF46785">
    <property type="entry name" value="Winged helix' DNA-binding domain"/>
    <property type="match status" value="1"/>
</dbReference>
<dbReference type="eggNOG" id="KOG2590">
    <property type="taxonomic scope" value="Eukaryota"/>
</dbReference>
<feature type="compositionally biased region" description="Low complexity" evidence="3">
    <location>
        <begin position="453"/>
        <end position="462"/>
    </location>
</feature>
<dbReference type="InterPro" id="IPR045180">
    <property type="entry name" value="La_dom_prot"/>
</dbReference>
<dbReference type="RefSeq" id="XP_009262463.1">
    <property type="nucleotide sequence ID" value="XM_009264188.1"/>
</dbReference>
<dbReference type="GO" id="GO:0003723">
    <property type="term" value="F:RNA binding"/>
    <property type="evidence" value="ECO:0007669"/>
    <property type="project" value="UniProtKB-UniRule"/>
</dbReference>
<dbReference type="AlphaFoldDB" id="K3V648"/>
<dbReference type="InterPro" id="IPR006630">
    <property type="entry name" value="La_HTH"/>
</dbReference>
<feature type="region of interest" description="Disordered" evidence="3">
    <location>
        <begin position="1"/>
        <end position="519"/>
    </location>
</feature>
<feature type="compositionally biased region" description="Polar residues" evidence="3">
    <location>
        <begin position="382"/>
        <end position="391"/>
    </location>
</feature>
<feature type="region of interest" description="Disordered" evidence="3">
    <location>
        <begin position="742"/>
        <end position="762"/>
    </location>
</feature>
<reference evidence="5 6" key="1">
    <citation type="journal article" date="2012" name="PLoS Pathog.">
        <title>Comparative pathogenomics reveals horizontally acquired novel virulence genes in fungi infecting cereal hosts.</title>
        <authorList>
            <person name="Gardiner D.M."/>
            <person name="McDonald M.C."/>
            <person name="Covarelli L."/>
            <person name="Solomon P.S."/>
            <person name="Rusu A.G."/>
            <person name="Marshall M."/>
            <person name="Kazan K."/>
            <person name="Chakraborty S."/>
            <person name="McDonald B.A."/>
            <person name="Manners J.M."/>
        </authorList>
    </citation>
    <scope>NUCLEOTIDE SEQUENCE [LARGE SCALE GENOMIC DNA]</scope>
    <source>
        <strain evidence="5 6">CS3096</strain>
    </source>
</reference>
<organism evidence="5 6">
    <name type="scientific">Fusarium pseudograminearum (strain CS3096)</name>
    <name type="common">Wheat and barley crown-rot fungus</name>
    <dbReference type="NCBI Taxonomy" id="1028729"/>
    <lineage>
        <taxon>Eukaryota</taxon>
        <taxon>Fungi</taxon>
        <taxon>Dikarya</taxon>
        <taxon>Ascomycota</taxon>
        <taxon>Pezizomycotina</taxon>
        <taxon>Sordariomycetes</taxon>
        <taxon>Hypocreomycetidae</taxon>
        <taxon>Hypocreales</taxon>
        <taxon>Nectriaceae</taxon>
        <taxon>Fusarium</taxon>
    </lineage>
</organism>
<dbReference type="OrthoDB" id="340227at2759"/>
<proteinExistence type="predicted"/>
<dbReference type="SMART" id="SM00715">
    <property type="entry name" value="LA"/>
    <property type="match status" value="1"/>
</dbReference>
<evidence type="ECO:0000313" key="6">
    <source>
        <dbReference type="Proteomes" id="UP000007978"/>
    </source>
</evidence>
<protein>
    <recommendedName>
        <fullName evidence="4">HTH La-type RNA-binding domain-containing protein</fullName>
    </recommendedName>
</protein>
<dbReference type="GeneID" id="20369688"/>
<feature type="compositionally biased region" description="Basic residues" evidence="3">
    <location>
        <begin position="442"/>
        <end position="452"/>
    </location>
</feature>
<evidence type="ECO:0000256" key="2">
    <source>
        <dbReference type="PROSITE-ProRule" id="PRU00332"/>
    </source>
</evidence>
<feature type="compositionally biased region" description="Low complexity" evidence="3">
    <location>
        <begin position="19"/>
        <end position="52"/>
    </location>
</feature>
<dbReference type="GO" id="GO:0045727">
    <property type="term" value="P:positive regulation of translation"/>
    <property type="evidence" value="ECO:0007669"/>
    <property type="project" value="TreeGrafter"/>
</dbReference>
<dbReference type="Gene3D" id="1.10.10.10">
    <property type="entry name" value="Winged helix-like DNA-binding domain superfamily/Winged helix DNA-binding domain"/>
    <property type="match status" value="1"/>
</dbReference>
<evidence type="ECO:0000256" key="3">
    <source>
        <dbReference type="SAM" id="MobiDB-lite"/>
    </source>
</evidence>
<feature type="domain" description="HTH La-type RNA-binding" evidence="4">
    <location>
        <begin position="548"/>
        <end position="639"/>
    </location>
</feature>
<feature type="compositionally biased region" description="Basic and acidic residues" evidence="3">
    <location>
        <begin position="103"/>
        <end position="125"/>
    </location>
</feature>